<feature type="transmembrane region" description="Helical" evidence="8">
    <location>
        <begin position="396"/>
        <end position="415"/>
    </location>
</feature>
<dbReference type="GO" id="GO:0005886">
    <property type="term" value="C:plasma membrane"/>
    <property type="evidence" value="ECO:0007669"/>
    <property type="project" value="UniProtKB-SubCell"/>
</dbReference>
<dbReference type="PANTHER" id="PTHR47019">
    <property type="entry name" value="LIPID II FLIPPASE MURJ"/>
    <property type="match status" value="1"/>
</dbReference>
<dbReference type="Pfam" id="PF03023">
    <property type="entry name" value="MurJ"/>
    <property type="match status" value="1"/>
</dbReference>
<feature type="transmembrane region" description="Helical" evidence="8">
    <location>
        <begin position="104"/>
        <end position="128"/>
    </location>
</feature>
<protein>
    <submittedName>
        <fullName evidence="9">Integral membrane protein MviN</fullName>
    </submittedName>
</protein>
<evidence type="ECO:0000256" key="3">
    <source>
        <dbReference type="ARBA" id="ARBA00022692"/>
    </source>
</evidence>
<dbReference type="STRING" id="1499967.U27_03426"/>
<evidence type="ECO:0000256" key="8">
    <source>
        <dbReference type="SAM" id="Phobius"/>
    </source>
</evidence>
<feature type="transmembrane region" description="Helical" evidence="8">
    <location>
        <begin position="454"/>
        <end position="475"/>
    </location>
</feature>
<feature type="transmembrane region" description="Helical" evidence="8">
    <location>
        <begin position="361"/>
        <end position="384"/>
    </location>
</feature>
<evidence type="ECO:0000313" key="10">
    <source>
        <dbReference type="Proteomes" id="UP000030661"/>
    </source>
</evidence>
<feature type="transmembrane region" description="Helical" evidence="8">
    <location>
        <begin position="180"/>
        <end position="197"/>
    </location>
</feature>
<dbReference type="PRINTS" id="PR01806">
    <property type="entry name" value="VIRFACTRMVIN"/>
</dbReference>
<keyword evidence="2" id="KW-1003">Cell membrane</keyword>
<feature type="transmembrane region" description="Helical" evidence="8">
    <location>
        <begin position="487"/>
        <end position="513"/>
    </location>
</feature>
<dbReference type="InterPro" id="IPR004268">
    <property type="entry name" value="MurJ"/>
</dbReference>
<sequence length="537" mass="60062">MTQRDSTTQATVHNEGLFTKIAKATGGMTIVLTSIKILGFIEKQVLAYFFGTGYQVDAYFVGFSLMKVFWDFLRGLMSPSYLPTLIGFRGQVGEEKSWEFTSTILNLMTVVFVLIIGLALLFTSQLIHLVAPGFQSERFEVAVGLTRLMLTGAGFFAIAIITGLTLNSYKRFLLALMDDVVFKISGFLGLVLLLRYIGIYGLAWGIAIGSWIAPVLHLIGLRQYLPFYKFRINLRLEPVRKMFRLMLPLLVGISCIESRRLIDNFFASKLIIGSISALTFGYKLIEFTYVAIAEPLAVVVLPYFSDLALQKDHAKLTATLMPILRTVVLIFTPLAGCLFALRYPVVRLLFERGEFDATSTNLTVMALTFYAPGLVSFALDVILLRCYFSLSDTLTPAIMEVVTIVTHVTVIWLFIGTLDHGSIALAFTFSKTLKVVILFALLRRKIEDLHLRHNLWFLGKIALTVMIMIGILSGYQQIFLRIFDFPAFLLNAALIVSGGCLGIGIFLISVFVMKIEEVHLILQTSKQFLTSFRKSAQ</sequence>
<comment type="subcellular location">
    <subcellularLocation>
        <location evidence="1">Cell membrane</location>
        <topology evidence="1">Multi-pass membrane protein</topology>
    </subcellularLocation>
</comment>
<reference evidence="9" key="1">
    <citation type="journal article" date="2015" name="PeerJ">
        <title>First genomic representation of candidate bacterial phylum KSB3 points to enhanced environmental sensing as a trigger of wastewater bulking.</title>
        <authorList>
            <person name="Sekiguchi Y."/>
            <person name="Ohashi A."/>
            <person name="Parks D.H."/>
            <person name="Yamauchi T."/>
            <person name="Tyson G.W."/>
            <person name="Hugenholtz P."/>
        </authorList>
    </citation>
    <scope>NUCLEOTIDE SEQUENCE [LARGE SCALE GENOMIC DNA]</scope>
</reference>
<feature type="transmembrane region" description="Helical" evidence="8">
    <location>
        <begin position="421"/>
        <end position="442"/>
    </location>
</feature>
<keyword evidence="6 8" id="KW-1133">Transmembrane helix</keyword>
<dbReference type="HOGENOM" id="CLU_006797_4_1_0"/>
<gene>
    <name evidence="9" type="ORF">U27_03426</name>
</gene>
<dbReference type="eggNOG" id="COG0728">
    <property type="taxonomic scope" value="Bacteria"/>
</dbReference>
<dbReference type="GO" id="GO:0015648">
    <property type="term" value="F:lipid-linked peptidoglycan transporter activity"/>
    <property type="evidence" value="ECO:0007669"/>
    <property type="project" value="TreeGrafter"/>
</dbReference>
<evidence type="ECO:0000313" key="9">
    <source>
        <dbReference type="EMBL" id="GAK56464.1"/>
    </source>
</evidence>
<keyword evidence="10" id="KW-1185">Reference proteome</keyword>
<keyword evidence="4" id="KW-0133">Cell shape</keyword>
<dbReference type="InterPro" id="IPR051050">
    <property type="entry name" value="Lipid_II_flippase_MurJ/MviN"/>
</dbReference>
<feature type="transmembrane region" description="Helical" evidence="8">
    <location>
        <begin position="203"/>
        <end position="221"/>
    </location>
</feature>
<evidence type="ECO:0000256" key="5">
    <source>
        <dbReference type="ARBA" id="ARBA00022984"/>
    </source>
</evidence>
<evidence type="ECO:0000256" key="6">
    <source>
        <dbReference type="ARBA" id="ARBA00022989"/>
    </source>
</evidence>
<evidence type="ECO:0000256" key="4">
    <source>
        <dbReference type="ARBA" id="ARBA00022960"/>
    </source>
</evidence>
<keyword evidence="7 8" id="KW-0472">Membrane</keyword>
<accession>A0A081BVV9</accession>
<evidence type="ECO:0000256" key="1">
    <source>
        <dbReference type="ARBA" id="ARBA00004651"/>
    </source>
</evidence>
<organism evidence="9">
    <name type="scientific">Vecturithrix granuli</name>
    <dbReference type="NCBI Taxonomy" id="1499967"/>
    <lineage>
        <taxon>Bacteria</taxon>
        <taxon>Candidatus Moduliflexota</taxon>
        <taxon>Candidatus Vecturitrichia</taxon>
        <taxon>Candidatus Vecturitrichales</taxon>
        <taxon>Candidatus Vecturitrichaceae</taxon>
        <taxon>Candidatus Vecturithrix</taxon>
    </lineage>
</organism>
<dbReference type="Proteomes" id="UP000030661">
    <property type="component" value="Unassembled WGS sequence"/>
</dbReference>
<dbReference type="EMBL" id="DF820464">
    <property type="protein sequence ID" value="GAK56464.1"/>
    <property type="molecule type" value="Genomic_DNA"/>
</dbReference>
<evidence type="ECO:0000256" key="7">
    <source>
        <dbReference type="ARBA" id="ARBA00023136"/>
    </source>
</evidence>
<proteinExistence type="predicted"/>
<dbReference type="AlphaFoldDB" id="A0A081BVV9"/>
<name>A0A081BVV9_VECG1</name>
<dbReference type="GO" id="GO:0009252">
    <property type="term" value="P:peptidoglycan biosynthetic process"/>
    <property type="evidence" value="ECO:0007669"/>
    <property type="project" value="UniProtKB-KW"/>
</dbReference>
<dbReference type="GO" id="GO:0008360">
    <property type="term" value="P:regulation of cell shape"/>
    <property type="evidence" value="ECO:0007669"/>
    <property type="project" value="UniProtKB-KW"/>
</dbReference>
<keyword evidence="5" id="KW-0573">Peptidoglycan synthesis</keyword>
<feature type="transmembrane region" description="Helical" evidence="8">
    <location>
        <begin position="148"/>
        <end position="168"/>
    </location>
</feature>
<dbReference type="GO" id="GO:0034204">
    <property type="term" value="P:lipid translocation"/>
    <property type="evidence" value="ECO:0007669"/>
    <property type="project" value="TreeGrafter"/>
</dbReference>
<feature type="transmembrane region" description="Helical" evidence="8">
    <location>
        <begin position="316"/>
        <end position="341"/>
    </location>
</feature>
<keyword evidence="3 8" id="KW-0812">Transmembrane</keyword>
<dbReference type="PANTHER" id="PTHR47019:SF1">
    <property type="entry name" value="LIPID II FLIPPASE MURJ"/>
    <property type="match status" value="1"/>
</dbReference>
<evidence type="ECO:0000256" key="2">
    <source>
        <dbReference type="ARBA" id="ARBA00022475"/>
    </source>
</evidence>